<organism evidence="2 3">
    <name type="scientific">Kinneretia aquatilis</name>
    <dbReference type="NCBI Taxonomy" id="2070761"/>
    <lineage>
        <taxon>Bacteria</taxon>
        <taxon>Pseudomonadati</taxon>
        <taxon>Pseudomonadota</taxon>
        <taxon>Betaproteobacteria</taxon>
        <taxon>Burkholderiales</taxon>
        <taxon>Sphaerotilaceae</taxon>
        <taxon>Roseateles</taxon>
    </lineage>
</organism>
<dbReference type="OrthoDB" id="289782at2"/>
<dbReference type="EMBL" id="POSP01000003">
    <property type="protein sequence ID" value="PND39037.1"/>
    <property type="molecule type" value="Genomic_DNA"/>
</dbReference>
<dbReference type="RefSeq" id="WP_102768955.1">
    <property type="nucleotide sequence ID" value="NZ_POSP01000003.1"/>
</dbReference>
<reference evidence="2 3" key="1">
    <citation type="submission" date="2018-01" db="EMBL/GenBank/DDBJ databases">
        <title>Draft genome sequence of Paucibacter aquatile CR182 isolated from freshwater of the Nakdong River.</title>
        <authorList>
            <person name="Choi A."/>
            <person name="Chung E.J."/>
        </authorList>
    </citation>
    <scope>NUCLEOTIDE SEQUENCE [LARGE SCALE GENOMIC DNA]</scope>
    <source>
        <strain evidence="2 3">CR182</strain>
    </source>
</reference>
<keyword evidence="1" id="KW-0472">Membrane</keyword>
<keyword evidence="1" id="KW-0812">Transmembrane</keyword>
<comment type="caution">
    <text evidence="2">The sequence shown here is derived from an EMBL/GenBank/DDBJ whole genome shotgun (WGS) entry which is preliminary data.</text>
</comment>
<evidence type="ECO:0000313" key="3">
    <source>
        <dbReference type="Proteomes" id="UP000235916"/>
    </source>
</evidence>
<keyword evidence="1" id="KW-1133">Transmembrane helix</keyword>
<dbReference type="Proteomes" id="UP000235916">
    <property type="component" value="Unassembled WGS sequence"/>
</dbReference>
<evidence type="ECO:0000256" key="1">
    <source>
        <dbReference type="SAM" id="Phobius"/>
    </source>
</evidence>
<gene>
    <name evidence="2" type="ORF">C1O66_16890</name>
</gene>
<evidence type="ECO:0000313" key="2">
    <source>
        <dbReference type="EMBL" id="PND39037.1"/>
    </source>
</evidence>
<keyword evidence="3" id="KW-1185">Reference proteome</keyword>
<evidence type="ECO:0008006" key="4">
    <source>
        <dbReference type="Google" id="ProtNLM"/>
    </source>
</evidence>
<sequence length="155" mass="17125">MDFRYAFFPIWRQQTALTTAGVMAVAVGHALVTGEPLRKPDLLLNLAMGLLCGLIVSIPVAICRFSVSAEGLRTFDSWGRWRQIAWADIAAVEPARYLLWPHLRLQVDGQSRGFWLPLQLKDMAGLRTAVIEQAGARHPLAVALPQAAQPARREG</sequence>
<dbReference type="AlphaFoldDB" id="A0A2N8L009"/>
<accession>A0A2N8L009</accession>
<name>A0A2N8L009_9BURK</name>
<feature type="transmembrane region" description="Helical" evidence="1">
    <location>
        <begin position="46"/>
        <end position="67"/>
    </location>
</feature>
<proteinExistence type="predicted"/>
<protein>
    <recommendedName>
        <fullName evidence="4">PH domain-containing protein</fullName>
    </recommendedName>
</protein>